<dbReference type="GO" id="GO:0047429">
    <property type="term" value="F:nucleoside triphosphate diphosphatase activity"/>
    <property type="evidence" value="ECO:0007669"/>
    <property type="project" value="UniProtKB-EC"/>
</dbReference>
<feature type="domain" description="NTP pyrophosphohydrolase MazG-like" evidence="1">
    <location>
        <begin position="35"/>
        <end position="108"/>
    </location>
</feature>
<gene>
    <name evidence="2" type="primary">mazG</name>
    <name evidence="2" type="ORF">WMG39_16315</name>
</gene>
<dbReference type="NCBIfam" id="NF007113">
    <property type="entry name" value="PRK09562.1"/>
    <property type="match status" value="1"/>
</dbReference>
<evidence type="ECO:0000313" key="2">
    <source>
        <dbReference type="EMBL" id="MEK0186400.1"/>
    </source>
</evidence>
<dbReference type="InterPro" id="IPR021130">
    <property type="entry name" value="PRib-ATP_PPHydrolase-like"/>
</dbReference>
<dbReference type="Gene3D" id="1.10.287.1080">
    <property type="entry name" value="MazG-like"/>
    <property type="match status" value="2"/>
</dbReference>
<accession>A0ABU8YPT6</accession>
<dbReference type="InterPro" id="IPR048015">
    <property type="entry name" value="NTP-PPase_MazG-like_N"/>
</dbReference>
<dbReference type="Proteomes" id="UP001384579">
    <property type="component" value="Unassembled WGS sequence"/>
</dbReference>
<dbReference type="InterPro" id="IPR048011">
    <property type="entry name" value="NTP-PPase_MazG-like_C"/>
</dbReference>
<sequence>MSDSQSRSLIALAQLIEVVAKLRDPKGGCPWDLAQTPQTLIPHIIEEAYETVDAIRRQDQDAIAEELGDLLLQVVLQAQIASDSNQFTLAEIANGITEKLIRRHPHVFGDVELNSVDEVNENWEKIKAAEKGETAEKPPTFASKMSRYASTLPPIAAGMKISQKAAEASFDWDTVDGVWDKFHEEMAEFEHALKHEDKAAQESELGDIMFVFIQLARWYGLDASAALQGTNQRFVDRFALVEAKCDRPLSDYPVAELEAIWQQAKKMVAKQKSDA</sequence>
<dbReference type="SUPFAM" id="SSF101386">
    <property type="entry name" value="all-alpha NTP pyrophosphatases"/>
    <property type="match status" value="2"/>
</dbReference>
<comment type="caution">
    <text evidence="2">The sequence shown here is derived from an EMBL/GenBank/DDBJ whole genome shotgun (WGS) entry which is preliminary data.</text>
</comment>
<dbReference type="CDD" id="cd11529">
    <property type="entry name" value="NTP-PPase_MazG_Cterm"/>
    <property type="match status" value="1"/>
</dbReference>
<reference evidence="2 3" key="1">
    <citation type="journal article" date="2020" name="Harmful Algae">
        <title>Molecular and morphological characterization of a novel dihydroanatoxin-a producing Microcoleus species (cyanobacteria) from the Russian River, California, USA.</title>
        <authorList>
            <person name="Conklin K.Y."/>
            <person name="Stancheva R."/>
            <person name="Otten T.G."/>
            <person name="Fadness R."/>
            <person name="Boyer G.L."/>
            <person name="Read B."/>
            <person name="Zhang X."/>
            <person name="Sheath R.G."/>
        </authorList>
    </citation>
    <scope>NUCLEOTIDE SEQUENCE [LARGE SCALE GENOMIC DNA]</scope>
    <source>
        <strain evidence="2 3">PTRS2</strain>
    </source>
</reference>
<evidence type="ECO:0000313" key="3">
    <source>
        <dbReference type="Proteomes" id="UP001384579"/>
    </source>
</evidence>
<dbReference type="CDD" id="cd11528">
    <property type="entry name" value="NTP-PPase_MazG_Nterm"/>
    <property type="match status" value="1"/>
</dbReference>
<keyword evidence="3" id="KW-1185">Reference proteome</keyword>
<name>A0ABU8YPT6_9CYAN</name>
<dbReference type="Pfam" id="PF03819">
    <property type="entry name" value="MazG"/>
    <property type="match status" value="1"/>
</dbReference>
<dbReference type="RefSeq" id="WP_340519817.1">
    <property type="nucleotide sequence ID" value="NZ_JBBLXS010000212.1"/>
</dbReference>
<dbReference type="PANTHER" id="PTHR30522:SF0">
    <property type="entry name" value="NUCLEOSIDE TRIPHOSPHATE PYROPHOSPHOHYDROLASE"/>
    <property type="match status" value="1"/>
</dbReference>
<dbReference type="Pfam" id="PF01503">
    <property type="entry name" value="PRA-PH"/>
    <property type="match status" value="1"/>
</dbReference>
<dbReference type="PANTHER" id="PTHR30522">
    <property type="entry name" value="NUCLEOSIDE TRIPHOSPHATE PYROPHOSPHOHYDROLASE"/>
    <property type="match status" value="1"/>
</dbReference>
<evidence type="ECO:0000259" key="1">
    <source>
        <dbReference type="Pfam" id="PF03819"/>
    </source>
</evidence>
<organism evidence="2 3">
    <name type="scientific">Microcoleus anatoxicus PTRS2</name>
    <dbReference type="NCBI Taxonomy" id="2705321"/>
    <lineage>
        <taxon>Bacteria</taxon>
        <taxon>Bacillati</taxon>
        <taxon>Cyanobacteriota</taxon>
        <taxon>Cyanophyceae</taxon>
        <taxon>Oscillatoriophycideae</taxon>
        <taxon>Oscillatoriales</taxon>
        <taxon>Microcoleaceae</taxon>
        <taxon>Microcoleus</taxon>
        <taxon>Microcoleus anatoxicus</taxon>
    </lineage>
</organism>
<protein>
    <submittedName>
        <fullName evidence="2">Nucleoside triphosphate pyrophosphohydrolase</fullName>
        <ecNumber evidence="2">3.6.1.9</ecNumber>
    </submittedName>
</protein>
<dbReference type="InterPro" id="IPR011551">
    <property type="entry name" value="NTP_PyrPHydrolase_MazG"/>
</dbReference>
<dbReference type="EMBL" id="JBBLXS010000212">
    <property type="protein sequence ID" value="MEK0186400.1"/>
    <property type="molecule type" value="Genomic_DNA"/>
</dbReference>
<dbReference type="InterPro" id="IPR004518">
    <property type="entry name" value="MazG-like_dom"/>
</dbReference>
<keyword evidence="2" id="KW-0378">Hydrolase</keyword>
<dbReference type="EC" id="3.6.1.9" evidence="2"/>
<dbReference type="NCBIfam" id="TIGR00444">
    <property type="entry name" value="mazG"/>
    <property type="match status" value="1"/>
</dbReference>
<proteinExistence type="predicted"/>